<evidence type="ECO:0000313" key="3">
    <source>
        <dbReference type="Proteomes" id="UP001642260"/>
    </source>
</evidence>
<evidence type="ECO:0000256" key="1">
    <source>
        <dbReference type="SAM" id="Phobius"/>
    </source>
</evidence>
<dbReference type="AlphaFoldDB" id="A0ABC8KLM8"/>
<reference evidence="2 3" key="1">
    <citation type="submission" date="2022-03" db="EMBL/GenBank/DDBJ databases">
        <authorList>
            <person name="Macdonald S."/>
            <person name="Ahmed S."/>
            <person name="Newling K."/>
        </authorList>
    </citation>
    <scope>NUCLEOTIDE SEQUENCE [LARGE SCALE GENOMIC DNA]</scope>
</reference>
<gene>
    <name evidence="2" type="ORF">ERUC_LOCUS25497</name>
</gene>
<keyword evidence="1" id="KW-0812">Transmembrane</keyword>
<name>A0ABC8KLM8_ERUVS</name>
<sequence>LQNDTITTDSDENLGMTQVEVNQSAENQHLQTHALIASEREAVLRQLLLLSWGGFLAATSIIISMSEK</sequence>
<comment type="caution">
    <text evidence="2">The sequence shown here is derived from an EMBL/GenBank/DDBJ whole genome shotgun (WGS) entry which is preliminary data.</text>
</comment>
<keyword evidence="1" id="KW-0472">Membrane</keyword>
<organism evidence="2 3">
    <name type="scientific">Eruca vesicaria subsp. sativa</name>
    <name type="common">Garden rocket</name>
    <name type="synonym">Eruca sativa</name>
    <dbReference type="NCBI Taxonomy" id="29727"/>
    <lineage>
        <taxon>Eukaryota</taxon>
        <taxon>Viridiplantae</taxon>
        <taxon>Streptophyta</taxon>
        <taxon>Embryophyta</taxon>
        <taxon>Tracheophyta</taxon>
        <taxon>Spermatophyta</taxon>
        <taxon>Magnoliopsida</taxon>
        <taxon>eudicotyledons</taxon>
        <taxon>Gunneridae</taxon>
        <taxon>Pentapetalae</taxon>
        <taxon>rosids</taxon>
        <taxon>malvids</taxon>
        <taxon>Brassicales</taxon>
        <taxon>Brassicaceae</taxon>
        <taxon>Brassiceae</taxon>
        <taxon>Eruca</taxon>
    </lineage>
</organism>
<proteinExistence type="predicted"/>
<dbReference type="Proteomes" id="UP001642260">
    <property type="component" value="Unassembled WGS sequence"/>
</dbReference>
<feature type="transmembrane region" description="Helical" evidence="1">
    <location>
        <begin position="47"/>
        <end position="66"/>
    </location>
</feature>
<dbReference type="EMBL" id="CAKOAT010272155">
    <property type="protein sequence ID" value="CAH8359741.1"/>
    <property type="molecule type" value="Genomic_DNA"/>
</dbReference>
<keyword evidence="3" id="KW-1185">Reference proteome</keyword>
<protein>
    <submittedName>
        <fullName evidence="2">Uncharacterized protein</fullName>
    </submittedName>
</protein>
<evidence type="ECO:0000313" key="2">
    <source>
        <dbReference type="EMBL" id="CAH8359741.1"/>
    </source>
</evidence>
<feature type="non-terminal residue" evidence="2">
    <location>
        <position position="1"/>
    </location>
</feature>
<keyword evidence="1" id="KW-1133">Transmembrane helix</keyword>
<accession>A0ABC8KLM8</accession>